<dbReference type="InterPro" id="IPR052698">
    <property type="entry name" value="MoCofactor_Util/Proc"/>
</dbReference>
<reference evidence="4" key="1">
    <citation type="submission" date="2017-04" db="EMBL/GenBank/DDBJ databases">
        <title>Function of individual gut microbiota members based on whole genome sequencing of pure cultures obtained from chicken caecum.</title>
        <authorList>
            <person name="Medvecky M."/>
            <person name="Cejkova D."/>
            <person name="Polansky O."/>
            <person name="Karasova D."/>
            <person name="Kubasova T."/>
            <person name="Cizek A."/>
            <person name="Rychlik I."/>
        </authorList>
    </citation>
    <scope>NUCLEOTIDE SEQUENCE [LARGE SCALE GENOMIC DNA]</scope>
    <source>
        <strain evidence="4">An149</strain>
    </source>
</reference>
<dbReference type="AlphaFoldDB" id="A0A1Y4QH28"/>
<evidence type="ECO:0000313" key="3">
    <source>
        <dbReference type="EMBL" id="OUQ04595.1"/>
    </source>
</evidence>
<organism evidence="3 4">
    <name type="scientific">Thomasclavelia spiroformis</name>
    <dbReference type="NCBI Taxonomy" id="29348"/>
    <lineage>
        <taxon>Bacteria</taxon>
        <taxon>Bacillati</taxon>
        <taxon>Bacillota</taxon>
        <taxon>Erysipelotrichia</taxon>
        <taxon>Erysipelotrichales</taxon>
        <taxon>Coprobacillaceae</taxon>
        <taxon>Thomasclavelia</taxon>
    </lineage>
</organism>
<sequence>MLEKMLQQIKTGKTMFVIHQLDEKKQIACWYVENYKQLPTFLQTEKIKELFKQKKSAFFKEDTFFYMVECILMKTPLYIMGGGTVALPLVQMANMCDFDVYVFDDRKEFASKERFPWAKEVICMPFAKLFSSYQFHQDAYFVLVTRGHLNDEICLKGVLDLPYAYVGMIGSKRKNTIIKNHLLSQGYSKEKIDSIHAPIGLKINSTTPSEIAVSILAQLIQERAALQPQESQIDVWKKITSNCIIATILEHQGSTPRGTGSKMLIFLDGHIEGTIGGGALEYTIQKQAKQLFESNETSMIVSFSLTNTDAAKEGMICGGSAKVLLEKASVLCN</sequence>
<dbReference type="InterPro" id="IPR027051">
    <property type="entry name" value="XdhC_Rossmann_dom"/>
</dbReference>
<dbReference type="Gene3D" id="3.40.50.720">
    <property type="entry name" value="NAD(P)-binding Rossmann-like Domain"/>
    <property type="match status" value="1"/>
</dbReference>
<feature type="domain" description="XdhC- CoxI" evidence="1">
    <location>
        <begin position="242"/>
        <end position="303"/>
    </location>
</feature>
<dbReference type="Pfam" id="PF13478">
    <property type="entry name" value="XdhC_C"/>
    <property type="match status" value="1"/>
</dbReference>
<gene>
    <name evidence="3" type="ORF">B5E91_09390</name>
</gene>
<dbReference type="Pfam" id="PF02625">
    <property type="entry name" value="XdhC_CoxI"/>
    <property type="match status" value="1"/>
</dbReference>
<accession>A0A1Y4QH28</accession>
<dbReference type="PANTHER" id="PTHR30388:SF6">
    <property type="entry name" value="XANTHINE DEHYDROGENASE SUBUNIT A-RELATED"/>
    <property type="match status" value="1"/>
</dbReference>
<evidence type="ECO:0000259" key="1">
    <source>
        <dbReference type="Pfam" id="PF02625"/>
    </source>
</evidence>
<dbReference type="RefSeq" id="WP_087257080.1">
    <property type="nucleotide sequence ID" value="NZ_NFLB01000010.1"/>
</dbReference>
<dbReference type="Proteomes" id="UP000196258">
    <property type="component" value="Unassembled WGS sequence"/>
</dbReference>
<proteinExistence type="predicted"/>
<dbReference type="EMBL" id="NFLB01000010">
    <property type="protein sequence ID" value="OUQ04595.1"/>
    <property type="molecule type" value="Genomic_DNA"/>
</dbReference>
<evidence type="ECO:0000259" key="2">
    <source>
        <dbReference type="Pfam" id="PF13478"/>
    </source>
</evidence>
<name>A0A1Y4QH28_9FIRM</name>
<feature type="domain" description="XdhC Rossmann" evidence="2">
    <location>
        <begin position="77"/>
        <end position="219"/>
    </location>
</feature>
<comment type="caution">
    <text evidence="3">The sequence shown here is derived from an EMBL/GenBank/DDBJ whole genome shotgun (WGS) entry which is preliminary data.</text>
</comment>
<evidence type="ECO:0008006" key="5">
    <source>
        <dbReference type="Google" id="ProtNLM"/>
    </source>
</evidence>
<evidence type="ECO:0000313" key="4">
    <source>
        <dbReference type="Proteomes" id="UP000196258"/>
    </source>
</evidence>
<dbReference type="InterPro" id="IPR003777">
    <property type="entry name" value="XdhC_CoxI"/>
</dbReference>
<protein>
    <recommendedName>
        <fullName evidence="5">Xanthine dehydrogenase</fullName>
    </recommendedName>
</protein>
<dbReference type="PANTHER" id="PTHR30388">
    <property type="entry name" value="ALDEHYDE OXIDOREDUCTASE MOLYBDENUM COFACTOR ASSEMBLY PROTEIN"/>
    <property type="match status" value="1"/>
</dbReference>